<keyword evidence="2" id="KW-1185">Reference proteome</keyword>
<evidence type="ECO:0008006" key="3">
    <source>
        <dbReference type="Google" id="ProtNLM"/>
    </source>
</evidence>
<organism evidence="1 2">
    <name type="scientific">Roseobacter fucihabitans</name>
    <dbReference type="NCBI Taxonomy" id="1537242"/>
    <lineage>
        <taxon>Bacteria</taxon>
        <taxon>Pseudomonadati</taxon>
        <taxon>Pseudomonadota</taxon>
        <taxon>Alphaproteobacteria</taxon>
        <taxon>Rhodobacterales</taxon>
        <taxon>Roseobacteraceae</taxon>
        <taxon>Roseobacter</taxon>
    </lineage>
</organism>
<dbReference type="RefSeq" id="WP_187428301.1">
    <property type="nucleotide sequence ID" value="NZ_CP143423.1"/>
</dbReference>
<gene>
    <name evidence="1" type="ORF">ROLI_007240</name>
</gene>
<accession>A0ABZ2BPM0</accession>
<name>A0ABZ2BPM0_9RHOB</name>
<evidence type="ECO:0000313" key="1">
    <source>
        <dbReference type="EMBL" id="WVX47653.1"/>
    </source>
</evidence>
<reference evidence="2" key="1">
    <citation type="submission" date="2024-01" db="EMBL/GenBank/DDBJ databases">
        <title>Roseobacter fucihabitans sp. nov., isolated from the brown alga Fucus spiralis.</title>
        <authorList>
            <person name="Hahnke S."/>
            <person name="Berger M."/>
            <person name="Schlingloff A."/>
            <person name="Athale I."/>
            <person name="Neumann-Schaal M."/>
            <person name="Adenaya A."/>
            <person name="Poehlein A."/>
            <person name="Daniel R."/>
            <person name="Pertersen J."/>
            <person name="Brinkhoff T."/>
        </authorList>
    </citation>
    <scope>NUCLEOTIDE SEQUENCE [LARGE SCALE GENOMIC DNA]</scope>
    <source>
        <strain evidence="2">B14</strain>
    </source>
</reference>
<sequence>MDLYPPIKRVLEGQGYEVKAEVGAADVVALRGSEDPVVVELKLSPSLALFYQCIARLAVTDAVYMGFVHQPGKRGQKSRKQVISMARRLGLGVMTVRFSDGFVEVHCDPGPYTPRKSLKRKAAMIREFARRTGDPNAGGQTRLGLVTSYRQDALRCAAHLAENGESRGAQVARAAGVPTATRLMRDNHYGWFERVSKGVYALTDEGRAGLVHWAYSWEDP</sequence>
<dbReference type="Pfam" id="PF09929">
    <property type="entry name" value="DUF2161"/>
    <property type="match status" value="1"/>
</dbReference>
<proteinExistence type="predicted"/>
<dbReference type="InterPro" id="IPR018679">
    <property type="entry name" value="DUF2161"/>
</dbReference>
<dbReference type="Proteomes" id="UP001318682">
    <property type="component" value="Chromosome"/>
</dbReference>
<dbReference type="EMBL" id="CP143423">
    <property type="protein sequence ID" value="WVX47653.1"/>
    <property type="molecule type" value="Genomic_DNA"/>
</dbReference>
<evidence type="ECO:0000313" key="2">
    <source>
        <dbReference type="Proteomes" id="UP001318682"/>
    </source>
</evidence>
<protein>
    <recommendedName>
        <fullName evidence="3">Restriction endonuclease type IV Mrr domain-containing protein</fullName>
    </recommendedName>
</protein>